<dbReference type="GO" id="GO:0034480">
    <property type="term" value="F:phosphatidylcholine phospholipase C activity"/>
    <property type="evidence" value="ECO:0007669"/>
    <property type="project" value="UniProtKB-EC"/>
</dbReference>
<organism evidence="10 11">
    <name type="scientific">Kutzneria viridogrisea</name>
    <dbReference type="NCBI Taxonomy" id="47990"/>
    <lineage>
        <taxon>Bacteria</taxon>
        <taxon>Bacillati</taxon>
        <taxon>Actinomycetota</taxon>
        <taxon>Actinomycetes</taxon>
        <taxon>Pseudonocardiales</taxon>
        <taxon>Pseudonocardiaceae</taxon>
        <taxon>Kutzneria</taxon>
    </lineage>
</organism>
<dbReference type="NCBIfam" id="TIGR03396">
    <property type="entry name" value="PC_PLC"/>
    <property type="match status" value="1"/>
</dbReference>
<evidence type="ECO:0000256" key="9">
    <source>
        <dbReference type="SAM" id="SignalP"/>
    </source>
</evidence>
<dbReference type="Pfam" id="PF04185">
    <property type="entry name" value="Phosphoesterase"/>
    <property type="match status" value="1"/>
</dbReference>
<dbReference type="EC" id="3.1.4.3" evidence="3"/>
<proteinExistence type="inferred from homology"/>
<name>A0ABR6BK80_9PSEU</name>
<comment type="catalytic activity">
    <reaction evidence="7">
        <text>a 1,2-diacyl-sn-glycero-3-phosphocholine + H2O = phosphocholine + a 1,2-diacyl-sn-glycerol + H(+)</text>
        <dbReference type="Rhea" id="RHEA:10604"/>
        <dbReference type="ChEBI" id="CHEBI:15377"/>
        <dbReference type="ChEBI" id="CHEBI:15378"/>
        <dbReference type="ChEBI" id="CHEBI:17815"/>
        <dbReference type="ChEBI" id="CHEBI:57643"/>
        <dbReference type="ChEBI" id="CHEBI:295975"/>
        <dbReference type="EC" id="3.1.4.3"/>
    </reaction>
    <physiologicalReaction direction="left-to-right" evidence="7">
        <dbReference type="Rhea" id="RHEA:10605"/>
    </physiologicalReaction>
</comment>
<dbReference type="InterPro" id="IPR006311">
    <property type="entry name" value="TAT_signal"/>
</dbReference>
<dbReference type="PROSITE" id="PS51318">
    <property type="entry name" value="TAT"/>
    <property type="match status" value="1"/>
</dbReference>
<evidence type="ECO:0000256" key="4">
    <source>
        <dbReference type="ARBA" id="ARBA00022512"/>
    </source>
</evidence>
<dbReference type="EMBL" id="JACJID010000003">
    <property type="protein sequence ID" value="MBA8926964.1"/>
    <property type="molecule type" value="Genomic_DNA"/>
</dbReference>
<accession>A0ABR6BK80</accession>
<evidence type="ECO:0000256" key="6">
    <source>
        <dbReference type="ARBA" id="ARBA00023026"/>
    </source>
</evidence>
<comment type="similarity">
    <text evidence="2">Belongs to the bacterial phospholipase C family.</text>
</comment>
<evidence type="ECO:0000256" key="2">
    <source>
        <dbReference type="ARBA" id="ARBA00009717"/>
    </source>
</evidence>
<keyword evidence="9" id="KW-0732">Signal</keyword>
<dbReference type="InterPro" id="IPR007312">
    <property type="entry name" value="Phosphoesterase"/>
</dbReference>
<evidence type="ECO:0000256" key="7">
    <source>
        <dbReference type="ARBA" id="ARBA00048421"/>
    </source>
</evidence>
<comment type="subcellular location">
    <subcellularLocation>
        <location evidence="1">Secreted</location>
        <location evidence="1">Cell wall</location>
    </subcellularLocation>
</comment>
<dbReference type="PANTHER" id="PTHR31956">
    <property type="entry name" value="NON-SPECIFIC PHOSPHOLIPASE C4-RELATED"/>
    <property type="match status" value="1"/>
</dbReference>
<evidence type="ECO:0000256" key="3">
    <source>
        <dbReference type="ARBA" id="ARBA00012018"/>
    </source>
</evidence>
<evidence type="ECO:0000256" key="5">
    <source>
        <dbReference type="ARBA" id="ARBA00022801"/>
    </source>
</evidence>
<dbReference type="InterPro" id="IPR017767">
    <property type="entry name" value="PC-PLC"/>
</dbReference>
<feature type="chain" id="PRO_5046461336" description="phospholipase C" evidence="9">
    <location>
        <begin position="24"/>
        <end position="467"/>
    </location>
</feature>
<dbReference type="PANTHER" id="PTHR31956:SF1">
    <property type="entry name" value="NON-SPECIFIC PHOSPHOLIPASE C1"/>
    <property type="match status" value="1"/>
</dbReference>
<dbReference type="Gene3D" id="3.40.720.10">
    <property type="entry name" value="Alkaline Phosphatase, subunit A"/>
    <property type="match status" value="1"/>
</dbReference>
<evidence type="ECO:0000256" key="8">
    <source>
        <dbReference type="SAM" id="MobiDB-lite"/>
    </source>
</evidence>
<keyword evidence="11" id="KW-1185">Reference proteome</keyword>
<sequence length="467" mass="51888">MNNMLTRRRVLAAGAAAALGAMVLPGNLRRALADTPATARGGLRDIEHVVILMQENRSFDHYFGTMPGVRGFADPTAMRLPNGDSVFQQPYSGHPDGYLLPFRYDTAVTSAQETPGLPHDWNDQHSAWNGGRMDNWIKAKGANSMAYYTREDIPFHHALAEAFTVCDNYFCSVLGPTNPNRLYMWSGWIDPQGTAGGPAYHNYMSSANPVLSWETYPERLTRAGVSWQVYQEEDNYDDNALAWFRQFAEAPKSSPLYRNGMVKRSAGWFEHDARTGRLPQVSWLVAPSAQTEHPNWMPAAGAQYIASKLDAIAANPDLWAKTVFILTYDENDGYFDHVPPPTPPTGTPDEFVRGVPIGLGFRVPTVIVSPWTAGGYVCSEALDHSSLVRFLERRFGVAEPHISAWRRAAVGDMTSAFRFAKPARFPRDNAQLRYAATVSKLRQAQQQVRDNPPPHPPTGPQRQPGQG</sequence>
<dbReference type="InterPro" id="IPR017850">
    <property type="entry name" value="Alkaline_phosphatase_core_sf"/>
</dbReference>
<reference evidence="10 11" key="1">
    <citation type="submission" date="2020-08" db="EMBL/GenBank/DDBJ databases">
        <title>Genomic Encyclopedia of Archaeal and Bacterial Type Strains, Phase II (KMG-II): from individual species to whole genera.</title>
        <authorList>
            <person name="Goeker M."/>
        </authorList>
    </citation>
    <scope>NUCLEOTIDE SEQUENCE [LARGE SCALE GENOMIC DNA]</scope>
    <source>
        <strain evidence="10 11">DSM 43850</strain>
    </source>
</reference>
<evidence type="ECO:0000313" key="11">
    <source>
        <dbReference type="Proteomes" id="UP000517916"/>
    </source>
</evidence>
<feature type="region of interest" description="Disordered" evidence="8">
    <location>
        <begin position="438"/>
        <end position="467"/>
    </location>
</feature>
<dbReference type="CDD" id="cd16014">
    <property type="entry name" value="PLC"/>
    <property type="match status" value="1"/>
</dbReference>
<keyword evidence="4" id="KW-0134">Cell wall</keyword>
<evidence type="ECO:0000256" key="1">
    <source>
        <dbReference type="ARBA" id="ARBA00004191"/>
    </source>
</evidence>
<protein>
    <recommendedName>
        <fullName evidence="3">phospholipase C</fullName>
        <ecNumber evidence="3">3.1.4.3</ecNumber>
    </recommendedName>
</protein>
<feature type="compositionally biased region" description="Polar residues" evidence="8">
    <location>
        <begin position="440"/>
        <end position="449"/>
    </location>
</feature>
<evidence type="ECO:0000313" key="10">
    <source>
        <dbReference type="EMBL" id="MBA8926964.1"/>
    </source>
</evidence>
<keyword evidence="4" id="KW-0964">Secreted</keyword>
<feature type="signal peptide" evidence="9">
    <location>
        <begin position="1"/>
        <end position="23"/>
    </location>
</feature>
<dbReference type="Proteomes" id="UP000517916">
    <property type="component" value="Unassembled WGS sequence"/>
</dbReference>
<gene>
    <name evidence="10" type="ORF">BC739_004170</name>
</gene>
<keyword evidence="6" id="KW-0843">Virulence</keyword>
<comment type="caution">
    <text evidence="10">The sequence shown here is derived from an EMBL/GenBank/DDBJ whole genome shotgun (WGS) entry which is preliminary data.</text>
</comment>
<keyword evidence="5 10" id="KW-0378">Hydrolase</keyword>